<protein>
    <recommendedName>
        <fullName evidence="1">ELMO armadillo-like helical domain-containing protein</fullName>
    </recommendedName>
</protein>
<dbReference type="InterPro" id="IPR024574">
    <property type="entry name" value="ELMO_ARM"/>
</dbReference>
<comment type="caution">
    <text evidence="2">The sequence shown here is derived from an EMBL/GenBank/DDBJ whole genome shotgun (WGS) entry which is preliminary data.</text>
</comment>
<organism evidence="2 3">
    <name type="scientific">Xenoophorus captivus</name>
    <dbReference type="NCBI Taxonomy" id="1517983"/>
    <lineage>
        <taxon>Eukaryota</taxon>
        <taxon>Metazoa</taxon>
        <taxon>Chordata</taxon>
        <taxon>Craniata</taxon>
        <taxon>Vertebrata</taxon>
        <taxon>Euteleostomi</taxon>
        <taxon>Actinopterygii</taxon>
        <taxon>Neopterygii</taxon>
        <taxon>Teleostei</taxon>
        <taxon>Neoteleostei</taxon>
        <taxon>Acanthomorphata</taxon>
        <taxon>Ovalentaria</taxon>
        <taxon>Atherinomorphae</taxon>
        <taxon>Cyprinodontiformes</taxon>
        <taxon>Goodeidae</taxon>
        <taxon>Xenoophorus</taxon>
    </lineage>
</organism>
<name>A0ABV0R191_9TELE</name>
<dbReference type="EMBL" id="JAHRIN010029032">
    <property type="protein sequence ID" value="MEQ2201794.1"/>
    <property type="molecule type" value="Genomic_DNA"/>
</dbReference>
<sequence>GRSADDLYKGIQSSDGGVRCDSLKELASVSRDVTFAQEFINRDGHVLLVKIVEDSNENNQIMTHTLTGFMELMDHGIVSWENLSAVFIKKVHYLPGSLFYQIDLALEAGFLSFANFSLLVSSLLCFSSRQIAGFVNSKSTDESMQQVSLDILENMVLSSRKLFLQVKQEVTMERLIAHLQV</sequence>
<feature type="non-terminal residue" evidence="2">
    <location>
        <position position="1"/>
    </location>
</feature>
<feature type="domain" description="ELMO armadillo-like helical" evidence="1">
    <location>
        <begin position="130"/>
        <end position="180"/>
    </location>
</feature>
<accession>A0ABV0R191</accession>
<evidence type="ECO:0000313" key="2">
    <source>
        <dbReference type="EMBL" id="MEQ2201794.1"/>
    </source>
</evidence>
<feature type="domain" description="ELMO armadillo-like helical" evidence="1">
    <location>
        <begin position="34"/>
        <end position="91"/>
    </location>
</feature>
<reference evidence="2 3" key="1">
    <citation type="submission" date="2021-06" db="EMBL/GenBank/DDBJ databases">
        <authorList>
            <person name="Palmer J.M."/>
        </authorList>
    </citation>
    <scope>NUCLEOTIDE SEQUENCE [LARGE SCALE GENOMIC DNA]</scope>
    <source>
        <strain evidence="2 3">XC_2019</strain>
        <tissue evidence="2">Muscle</tissue>
    </source>
</reference>
<proteinExistence type="predicted"/>
<dbReference type="Proteomes" id="UP001434883">
    <property type="component" value="Unassembled WGS sequence"/>
</dbReference>
<dbReference type="Pfam" id="PF11841">
    <property type="entry name" value="ELMO_ARM"/>
    <property type="match status" value="2"/>
</dbReference>
<evidence type="ECO:0000259" key="1">
    <source>
        <dbReference type="Pfam" id="PF11841"/>
    </source>
</evidence>
<keyword evidence="3" id="KW-1185">Reference proteome</keyword>
<evidence type="ECO:0000313" key="3">
    <source>
        <dbReference type="Proteomes" id="UP001434883"/>
    </source>
</evidence>
<gene>
    <name evidence="2" type="ORF">XENOCAPTIV_018225</name>
</gene>